<accession>A0A7W5Z3R7</accession>
<sequence length="254" mass="26491">MDMQRTSWKDIRSQAIKDLATHIGAIGAIFCLIYAVGFIESQPSDKESLDREMLAFAASDGPRAGDPHSNLIIEFEDIYPASAPEKAADTPPVAKIAALQASGGESVSQARNTPPMPPRRPALTVAAAATQKPDTPRVMQRTMPSPVARPVARPVTLAAAPLPQPASKRQTISAPMELCGAPCSQTMAVADGQASQEASMAASSDRPGPVLGAGRAILGWVADASDTVYSTGKAVIGNAVDAIVPDTSRLERLL</sequence>
<evidence type="ECO:0000313" key="4">
    <source>
        <dbReference type="Proteomes" id="UP000537592"/>
    </source>
</evidence>
<dbReference type="AlphaFoldDB" id="A0A7W5Z3R7"/>
<dbReference type="RefSeq" id="WP_183751842.1">
    <property type="nucleotide sequence ID" value="NZ_JACICC010000003.1"/>
</dbReference>
<organism evidence="3 4">
    <name type="scientific">Pseudochelatococcus contaminans</name>
    <dbReference type="NCBI Taxonomy" id="1538103"/>
    <lineage>
        <taxon>Bacteria</taxon>
        <taxon>Pseudomonadati</taxon>
        <taxon>Pseudomonadota</taxon>
        <taxon>Alphaproteobacteria</taxon>
        <taxon>Hyphomicrobiales</taxon>
        <taxon>Chelatococcaceae</taxon>
        <taxon>Pseudochelatococcus</taxon>
    </lineage>
</organism>
<feature type="region of interest" description="Disordered" evidence="1">
    <location>
        <begin position="129"/>
        <end position="148"/>
    </location>
</feature>
<keyword evidence="4" id="KW-1185">Reference proteome</keyword>
<keyword evidence="2" id="KW-0472">Membrane</keyword>
<gene>
    <name evidence="3" type="ORF">FHS81_001702</name>
</gene>
<keyword evidence="2" id="KW-1133">Transmembrane helix</keyword>
<feature type="transmembrane region" description="Helical" evidence="2">
    <location>
        <begin position="20"/>
        <end position="39"/>
    </location>
</feature>
<evidence type="ECO:0000256" key="2">
    <source>
        <dbReference type="SAM" id="Phobius"/>
    </source>
</evidence>
<evidence type="ECO:0000313" key="3">
    <source>
        <dbReference type="EMBL" id="MBB3809620.1"/>
    </source>
</evidence>
<name>A0A7W5Z3R7_9HYPH</name>
<protein>
    <submittedName>
        <fullName evidence="3">Uncharacterized protein</fullName>
    </submittedName>
</protein>
<keyword evidence="2" id="KW-0812">Transmembrane</keyword>
<comment type="caution">
    <text evidence="3">The sequence shown here is derived from an EMBL/GenBank/DDBJ whole genome shotgun (WGS) entry which is preliminary data.</text>
</comment>
<dbReference type="Proteomes" id="UP000537592">
    <property type="component" value="Unassembled WGS sequence"/>
</dbReference>
<reference evidence="3 4" key="1">
    <citation type="submission" date="2020-08" db="EMBL/GenBank/DDBJ databases">
        <title>Genomic Encyclopedia of Type Strains, Phase IV (KMG-IV): sequencing the most valuable type-strain genomes for metagenomic binning, comparative biology and taxonomic classification.</title>
        <authorList>
            <person name="Goeker M."/>
        </authorList>
    </citation>
    <scope>NUCLEOTIDE SEQUENCE [LARGE SCALE GENOMIC DNA]</scope>
    <source>
        <strain evidence="3 4">DSM 28760</strain>
    </source>
</reference>
<evidence type="ECO:0000256" key="1">
    <source>
        <dbReference type="SAM" id="MobiDB-lite"/>
    </source>
</evidence>
<proteinExistence type="predicted"/>
<dbReference type="EMBL" id="JACICC010000003">
    <property type="protein sequence ID" value="MBB3809620.1"/>
    <property type="molecule type" value="Genomic_DNA"/>
</dbReference>